<keyword evidence="4" id="KW-1185">Reference proteome</keyword>
<gene>
    <name evidence="1" type="ORF">D2U88_11165</name>
    <name evidence="2" type="ORF">FQ019_11070</name>
</gene>
<evidence type="ECO:0000313" key="3">
    <source>
        <dbReference type="Proteomes" id="UP000284189"/>
    </source>
</evidence>
<dbReference type="Proteomes" id="UP000284189">
    <property type="component" value="Unassembled WGS sequence"/>
</dbReference>
<dbReference type="AlphaFoldDB" id="A0A418N6V7"/>
<evidence type="ECO:0000313" key="4">
    <source>
        <dbReference type="Proteomes" id="UP000321528"/>
    </source>
</evidence>
<reference evidence="2 4" key="2">
    <citation type="submission" date="2019-07" db="EMBL/GenBank/DDBJ databases">
        <title>Draft genome of two Muricauda strains isolated from deep sea.</title>
        <authorList>
            <person name="Sun C."/>
        </authorList>
    </citation>
    <scope>NUCLEOTIDE SEQUENCE [LARGE SCALE GENOMIC DNA]</scope>
    <source>
        <strain evidence="2 4">NH166</strain>
    </source>
</reference>
<dbReference type="Proteomes" id="UP000321528">
    <property type="component" value="Unassembled WGS sequence"/>
</dbReference>
<organism evidence="1 3">
    <name type="scientific">Flagellimonas aequoris</name>
    <dbReference type="NCBI Taxonomy" id="2306997"/>
    <lineage>
        <taxon>Bacteria</taxon>
        <taxon>Pseudomonadati</taxon>
        <taxon>Bacteroidota</taxon>
        <taxon>Flavobacteriia</taxon>
        <taxon>Flavobacteriales</taxon>
        <taxon>Flavobacteriaceae</taxon>
        <taxon>Flagellimonas</taxon>
    </lineage>
</organism>
<dbReference type="EMBL" id="QXFJ01000025">
    <property type="protein sequence ID" value="RIV70162.1"/>
    <property type="molecule type" value="Genomic_DNA"/>
</dbReference>
<reference evidence="1 3" key="1">
    <citation type="submission" date="2018-08" db="EMBL/GenBank/DDBJ databases">
        <title>Proposal of Muricauda 72 sp.nov. and Muricauda NH166 sp.nov., isolated from seawater.</title>
        <authorList>
            <person name="Cheng H."/>
            <person name="Wu Y.-H."/>
            <person name="Guo L.-L."/>
            <person name="Xu X.-W."/>
        </authorList>
    </citation>
    <scope>NUCLEOTIDE SEQUENCE [LARGE SCALE GENOMIC DNA]</scope>
    <source>
        <strain evidence="1 3">NH166</strain>
    </source>
</reference>
<dbReference type="RefSeq" id="WP_119640674.1">
    <property type="nucleotide sequence ID" value="NZ_QXFJ01000025.1"/>
</dbReference>
<protein>
    <submittedName>
        <fullName evidence="1">Uncharacterized protein</fullName>
    </submittedName>
</protein>
<name>A0A418N6V7_9FLAO</name>
<dbReference type="EMBL" id="VNWL01000024">
    <property type="protein sequence ID" value="TXK01759.1"/>
    <property type="molecule type" value="Genomic_DNA"/>
</dbReference>
<comment type="caution">
    <text evidence="1">The sequence shown here is derived from an EMBL/GenBank/DDBJ whole genome shotgun (WGS) entry which is preliminary data.</text>
</comment>
<evidence type="ECO:0000313" key="1">
    <source>
        <dbReference type="EMBL" id="RIV70162.1"/>
    </source>
</evidence>
<proteinExistence type="predicted"/>
<accession>A0A418N6V7</accession>
<sequence>MLKERFCSLPIEKKSKIHQMVELTYHSCWHECNGLSKSEVFNLIVGHIYKKERDKHGMEGRKGSKDFSGY</sequence>
<evidence type="ECO:0000313" key="2">
    <source>
        <dbReference type="EMBL" id="TXK01759.1"/>
    </source>
</evidence>